<sequence length="228" mass="24023">MPGAGLLQGPPRSEVSGRRGPPPPGRPGDQRPPAQGLHLRQSRCASGLPRWSPPRPLPRTGSPTLHCSTFTHPWSLPPSTALTPTQFPHLHRRLGLTPVPAPLRRPHPHPTASAGEGWPLGATAIGAAAAWGTEPRVQETVNPHKSCHSCGLVLKGGLQLAGKCPPEKLLLAVTPPPIHERPPFLDPEGTALAPPSPGPAPPPAPWPCPWYISNSPGPSLLLPIHPQN</sequence>
<dbReference type="Proteomes" id="UP000585614">
    <property type="component" value="Unassembled WGS sequence"/>
</dbReference>
<dbReference type="EMBL" id="JACAGC010000026">
    <property type="protein sequence ID" value="KAF6276114.1"/>
    <property type="molecule type" value="Genomic_DNA"/>
</dbReference>
<accession>A0A7J7RJG9</accession>
<feature type="region of interest" description="Disordered" evidence="1">
    <location>
        <begin position="1"/>
        <end position="64"/>
    </location>
</feature>
<proteinExistence type="predicted"/>
<evidence type="ECO:0000256" key="1">
    <source>
        <dbReference type="SAM" id="MobiDB-lite"/>
    </source>
</evidence>
<feature type="region of interest" description="Disordered" evidence="1">
    <location>
        <begin position="180"/>
        <end position="208"/>
    </location>
</feature>
<organism evidence="2 3">
    <name type="scientific">Rhinolophus ferrumequinum</name>
    <name type="common">Greater horseshoe bat</name>
    <dbReference type="NCBI Taxonomy" id="59479"/>
    <lineage>
        <taxon>Eukaryota</taxon>
        <taxon>Metazoa</taxon>
        <taxon>Chordata</taxon>
        <taxon>Craniata</taxon>
        <taxon>Vertebrata</taxon>
        <taxon>Euteleostomi</taxon>
        <taxon>Mammalia</taxon>
        <taxon>Eutheria</taxon>
        <taxon>Laurasiatheria</taxon>
        <taxon>Chiroptera</taxon>
        <taxon>Yinpterochiroptera</taxon>
        <taxon>Rhinolophoidea</taxon>
        <taxon>Rhinolophidae</taxon>
        <taxon>Rhinolophinae</taxon>
        <taxon>Rhinolophus</taxon>
    </lineage>
</organism>
<evidence type="ECO:0000313" key="3">
    <source>
        <dbReference type="Proteomes" id="UP000585614"/>
    </source>
</evidence>
<protein>
    <submittedName>
        <fullName evidence="2">Uncharacterized protein</fullName>
    </submittedName>
</protein>
<evidence type="ECO:0000313" key="2">
    <source>
        <dbReference type="EMBL" id="KAF6276114.1"/>
    </source>
</evidence>
<gene>
    <name evidence="2" type="ORF">mRhiFer1_009460</name>
</gene>
<feature type="compositionally biased region" description="Pro residues" evidence="1">
    <location>
        <begin position="194"/>
        <end position="208"/>
    </location>
</feature>
<name>A0A7J7RJG9_RHIFE</name>
<reference evidence="2 3" key="1">
    <citation type="journal article" date="2020" name="Nature">
        <title>Six reference-quality genomes reveal evolution of bat adaptations.</title>
        <authorList>
            <person name="Jebb D."/>
            <person name="Huang Z."/>
            <person name="Pippel M."/>
            <person name="Hughes G.M."/>
            <person name="Lavrichenko K."/>
            <person name="Devanna P."/>
            <person name="Winkler S."/>
            <person name="Jermiin L.S."/>
            <person name="Skirmuntt E.C."/>
            <person name="Katzourakis A."/>
            <person name="Burkitt-Gray L."/>
            <person name="Ray D.A."/>
            <person name="Sullivan K.A.M."/>
            <person name="Roscito J.G."/>
            <person name="Kirilenko B.M."/>
            <person name="Davalos L.M."/>
            <person name="Corthals A.P."/>
            <person name="Power M.L."/>
            <person name="Jones G."/>
            <person name="Ransome R.D."/>
            <person name="Dechmann D.K.N."/>
            <person name="Locatelli A.G."/>
            <person name="Puechmaille S.J."/>
            <person name="Fedrigo O."/>
            <person name="Jarvis E.D."/>
            <person name="Hiller M."/>
            <person name="Vernes S.C."/>
            <person name="Myers E.W."/>
            <person name="Teeling E.C."/>
        </authorList>
    </citation>
    <scope>NUCLEOTIDE SEQUENCE [LARGE SCALE GENOMIC DNA]</scope>
    <source>
        <strain evidence="2">MRhiFer1</strain>
        <tissue evidence="2">Lung</tissue>
    </source>
</reference>
<dbReference type="AlphaFoldDB" id="A0A7J7RJG9"/>
<comment type="caution">
    <text evidence="2">The sequence shown here is derived from an EMBL/GenBank/DDBJ whole genome shotgun (WGS) entry which is preliminary data.</text>
</comment>